<accession>A0ABU3WS37</accession>
<keyword evidence="5" id="KW-1015">Disulfide bond</keyword>
<dbReference type="SUPFAM" id="SSF52833">
    <property type="entry name" value="Thioredoxin-like"/>
    <property type="match status" value="1"/>
</dbReference>
<evidence type="ECO:0000256" key="1">
    <source>
        <dbReference type="ARBA" id="ARBA00003318"/>
    </source>
</evidence>
<dbReference type="InterPro" id="IPR017937">
    <property type="entry name" value="Thioredoxin_CS"/>
</dbReference>
<protein>
    <submittedName>
        <fullName evidence="8">Thioredoxin family protein</fullName>
    </submittedName>
</protein>
<comment type="caution">
    <text evidence="8">The sequence shown here is derived from an EMBL/GenBank/DDBJ whole genome shotgun (WGS) entry which is preliminary data.</text>
</comment>
<dbReference type="InterPro" id="IPR013766">
    <property type="entry name" value="Thioredoxin_domain"/>
</dbReference>
<name>A0ABU3WS37_9NOCA</name>
<dbReference type="Proteomes" id="UP001275440">
    <property type="component" value="Unassembled WGS sequence"/>
</dbReference>
<dbReference type="EMBL" id="WBMO01000001">
    <property type="protein sequence ID" value="MDV2476820.1"/>
    <property type="molecule type" value="Genomic_DNA"/>
</dbReference>
<dbReference type="PROSITE" id="PS00194">
    <property type="entry name" value="THIOREDOXIN_1"/>
    <property type="match status" value="1"/>
</dbReference>
<dbReference type="PANTHER" id="PTHR45663">
    <property type="entry name" value="GEO12009P1"/>
    <property type="match status" value="1"/>
</dbReference>
<dbReference type="Gene3D" id="3.40.30.10">
    <property type="entry name" value="Glutaredoxin"/>
    <property type="match status" value="1"/>
</dbReference>
<dbReference type="Pfam" id="PF00085">
    <property type="entry name" value="Thioredoxin"/>
    <property type="match status" value="1"/>
</dbReference>
<gene>
    <name evidence="8" type="ORF">F8M49_18560</name>
</gene>
<evidence type="ECO:0000256" key="5">
    <source>
        <dbReference type="ARBA" id="ARBA00023157"/>
    </source>
</evidence>
<keyword evidence="6" id="KW-0676">Redox-active center</keyword>
<dbReference type="CDD" id="cd02947">
    <property type="entry name" value="TRX_family"/>
    <property type="match status" value="1"/>
</dbReference>
<evidence type="ECO:0000259" key="7">
    <source>
        <dbReference type="PROSITE" id="PS51352"/>
    </source>
</evidence>
<keyword evidence="3" id="KW-0813">Transport</keyword>
<evidence type="ECO:0000313" key="9">
    <source>
        <dbReference type="Proteomes" id="UP001275440"/>
    </source>
</evidence>
<sequence length="154" mass="16033">MTGIIVLLVVLVAALVVGTVLRSRSGAVRAVAAEPEAAGVDPLLSALGIGVGPEPTVLHFSAPWCGPCAAVRRVVTQVIDNFAAARDDLPIPRDVEVDLDENPELARKLGVLSLPTTFLFDANGTERFRVSGVPNAADLTSALEPLRAPGDFLS</sequence>
<proteinExistence type="inferred from homology"/>
<keyword evidence="9" id="KW-1185">Reference proteome</keyword>
<evidence type="ECO:0000313" key="8">
    <source>
        <dbReference type="EMBL" id="MDV2476820.1"/>
    </source>
</evidence>
<dbReference type="PANTHER" id="PTHR45663:SF11">
    <property type="entry name" value="GEO12009P1"/>
    <property type="match status" value="1"/>
</dbReference>
<evidence type="ECO:0000256" key="3">
    <source>
        <dbReference type="ARBA" id="ARBA00022448"/>
    </source>
</evidence>
<comment type="similarity">
    <text evidence="2">Belongs to the thioredoxin family.</text>
</comment>
<feature type="domain" description="Thioredoxin" evidence="7">
    <location>
        <begin position="23"/>
        <end position="148"/>
    </location>
</feature>
<evidence type="ECO:0000256" key="4">
    <source>
        <dbReference type="ARBA" id="ARBA00022982"/>
    </source>
</evidence>
<organism evidence="8 9">
    <name type="scientific">Rhodococcus zopfii</name>
    <dbReference type="NCBI Taxonomy" id="43772"/>
    <lineage>
        <taxon>Bacteria</taxon>
        <taxon>Bacillati</taxon>
        <taxon>Actinomycetota</taxon>
        <taxon>Actinomycetes</taxon>
        <taxon>Mycobacteriales</taxon>
        <taxon>Nocardiaceae</taxon>
        <taxon>Rhodococcus</taxon>
    </lineage>
</organism>
<evidence type="ECO:0000256" key="6">
    <source>
        <dbReference type="ARBA" id="ARBA00023284"/>
    </source>
</evidence>
<keyword evidence="4" id="KW-0249">Electron transport</keyword>
<evidence type="ECO:0000256" key="2">
    <source>
        <dbReference type="ARBA" id="ARBA00008987"/>
    </source>
</evidence>
<dbReference type="PROSITE" id="PS51352">
    <property type="entry name" value="THIOREDOXIN_2"/>
    <property type="match status" value="1"/>
</dbReference>
<comment type="function">
    <text evidence="1">Participates in various redox reactions through the reversible oxidation of its active center dithiol to a disulfide and catalyzes dithiol-disulfide exchange reactions.</text>
</comment>
<reference evidence="8 9" key="1">
    <citation type="submission" date="2019-10" db="EMBL/GenBank/DDBJ databases">
        <title>Draft Genome Assembly of Rhodococcus zopfii DSM44189.</title>
        <authorList>
            <person name="Sutton J.M."/>
            <person name="Akob D.M."/>
            <person name="Bushman T.J."/>
        </authorList>
    </citation>
    <scope>NUCLEOTIDE SEQUENCE [LARGE SCALE GENOMIC DNA]</scope>
    <source>
        <strain evidence="8 9">DSM 44189</strain>
    </source>
</reference>
<dbReference type="InterPro" id="IPR036249">
    <property type="entry name" value="Thioredoxin-like_sf"/>
</dbReference>
<dbReference type="RefSeq" id="WP_072809724.1">
    <property type="nucleotide sequence ID" value="NZ_JAHWLX010000115.1"/>
</dbReference>